<dbReference type="InterPro" id="IPR020846">
    <property type="entry name" value="MFS_dom"/>
</dbReference>
<keyword evidence="1 4" id="KW-0812">Transmembrane</keyword>
<protein>
    <submittedName>
        <fullName evidence="6">Major facilitator superfamily transporter</fullName>
    </submittedName>
</protein>
<dbReference type="Gene3D" id="1.20.1250.20">
    <property type="entry name" value="MFS general substrate transporter like domains"/>
    <property type="match status" value="1"/>
</dbReference>
<dbReference type="SUPFAM" id="SSF103473">
    <property type="entry name" value="MFS general substrate transporter"/>
    <property type="match status" value="1"/>
</dbReference>
<name>A0A1L7NCQ2_PSEPU</name>
<evidence type="ECO:0000256" key="3">
    <source>
        <dbReference type="ARBA" id="ARBA00023136"/>
    </source>
</evidence>
<feature type="transmembrane region" description="Helical" evidence="4">
    <location>
        <begin position="12"/>
        <end position="35"/>
    </location>
</feature>
<dbReference type="PANTHER" id="PTHR11360:SF308">
    <property type="entry name" value="BLL3089 PROTEIN"/>
    <property type="match status" value="1"/>
</dbReference>
<keyword evidence="3 4" id="KW-0472">Membrane</keyword>
<dbReference type="Proteomes" id="UP000218731">
    <property type="component" value="Chromosome 1"/>
</dbReference>
<feature type="domain" description="Major facilitator superfamily (MFS) profile" evidence="5">
    <location>
        <begin position="13"/>
        <end position="387"/>
    </location>
</feature>
<evidence type="ECO:0000313" key="6">
    <source>
        <dbReference type="EMBL" id="BAW23227.1"/>
    </source>
</evidence>
<feature type="transmembrane region" description="Helical" evidence="4">
    <location>
        <begin position="212"/>
        <end position="238"/>
    </location>
</feature>
<dbReference type="Pfam" id="PF07690">
    <property type="entry name" value="MFS_1"/>
    <property type="match status" value="1"/>
</dbReference>
<feature type="transmembrane region" description="Helical" evidence="4">
    <location>
        <begin position="365"/>
        <end position="386"/>
    </location>
</feature>
<dbReference type="InterPro" id="IPR050327">
    <property type="entry name" value="Proton-linked_MCT"/>
</dbReference>
<dbReference type="PANTHER" id="PTHR11360">
    <property type="entry name" value="MONOCARBOXYLATE TRANSPORTER"/>
    <property type="match status" value="1"/>
</dbReference>
<dbReference type="PROSITE" id="PS50850">
    <property type="entry name" value="MFS"/>
    <property type="match status" value="1"/>
</dbReference>
<sequence>MNAGVRFPGPLGIFWLGLLQILVWGGSFFLLAVMGKPILHETGWDSGWVYGALSLALMVSALLAPLCSRLVARYGGRWQLAASGAVVGLGLLVVANCHSLQVFLLAWVIIGAGMAMGLYEALFATLGALYAERAGRAITGITLISGFATTVTWPVLALAIEQLGWRTACMAYALVLIVAVAPLYLWVLPAGQPRQKAQSMTAVADQPVHRRLYWLLTAIFAIGAIIMTAVSVQLVAVLQGQGHSLAAAIGLSALLGPSQVASRVLQIIAGKRHPIWTALVSSVLVAVGLTLVAVAPGMTALGLLLYGCGNGLRAIVRGLLPLALMPPAQYVALMGKMSRPSLIGQALTPLVGGYLFQHFGATGVLATLSALALTSVVLVLLVVHGLPRQTA</sequence>
<dbReference type="AlphaFoldDB" id="A0A1L7NCQ2"/>
<dbReference type="EMBL" id="AP015029">
    <property type="protein sequence ID" value="BAW23227.1"/>
    <property type="molecule type" value="Genomic_DNA"/>
</dbReference>
<evidence type="ECO:0000259" key="5">
    <source>
        <dbReference type="PROSITE" id="PS50850"/>
    </source>
</evidence>
<dbReference type="InterPro" id="IPR036259">
    <property type="entry name" value="MFS_trans_sf"/>
</dbReference>
<evidence type="ECO:0000256" key="4">
    <source>
        <dbReference type="SAM" id="Phobius"/>
    </source>
</evidence>
<feature type="transmembrane region" description="Helical" evidence="4">
    <location>
        <begin position="78"/>
        <end position="96"/>
    </location>
</feature>
<feature type="transmembrane region" description="Helical" evidence="4">
    <location>
        <begin position="274"/>
        <end position="294"/>
    </location>
</feature>
<reference evidence="6 7" key="1">
    <citation type="submission" date="2015-11" db="EMBL/GenBank/DDBJ databases">
        <title>Complete genome sequencing of a biphenyl-degrading bacterium, Pseudomonas putida KF715 (=NBRC110667).</title>
        <authorList>
            <person name="Suenaga H."/>
            <person name="Fujihara N."/>
            <person name="Watanabe T."/>
            <person name="Hirose J."/>
            <person name="Kimura N."/>
            <person name="Yamazoe A."/>
            <person name="Hosoyama A."/>
            <person name="Shimodaira J."/>
            <person name="Furukawa K."/>
        </authorList>
    </citation>
    <scope>NUCLEOTIDE SEQUENCE [LARGE SCALE GENOMIC DNA]</scope>
    <source>
        <strain evidence="6 7">KF715</strain>
    </source>
</reference>
<accession>A0A1L7NCQ2</accession>
<evidence type="ECO:0000256" key="1">
    <source>
        <dbReference type="ARBA" id="ARBA00022692"/>
    </source>
</evidence>
<dbReference type="InterPro" id="IPR011701">
    <property type="entry name" value="MFS"/>
</dbReference>
<dbReference type="GO" id="GO:0022857">
    <property type="term" value="F:transmembrane transporter activity"/>
    <property type="evidence" value="ECO:0007669"/>
    <property type="project" value="InterPro"/>
</dbReference>
<organism evidence="6 7">
    <name type="scientific">Pseudomonas putida</name>
    <name type="common">Arthrobacter siderocapsulatus</name>
    <dbReference type="NCBI Taxonomy" id="303"/>
    <lineage>
        <taxon>Bacteria</taxon>
        <taxon>Pseudomonadati</taxon>
        <taxon>Pseudomonadota</taxon>
        <taxon>Gammaproteobacteria</taxon>
        <taxon>Pseudomonadales</taxon>
        <taxon>Pseudomonadaceae</taxon>
        <taxon>Pseudomonas</taxon>
    </lineage>
</organism>
<evidence type="ECO:0000256" key="2">
    <source>
        <dbReference type="ARBA" id="ARBA00022989"/>
    </source>
</evidence>
<keyword evidence="2 4" id="KW-1133">Transmembrane helix</keyword>
<feature type="transmembrane region" description="Helical" evidence="4">
    <location>
        <begin position="102"/>
        <end position="130"/>
    </location>
</feature>
<gene>
    <name evidence="6" type="ORF">KF715C_ch26540</name>
</gene>
<proteinExistence type="predicted"/>
<feature type="transmembrane region" description="Helical" evidence="4">
    <location>
        <begin position="47"/>
        <end position="66"/>
    </location>
</feature>
<feature type="transmembrane region" description="Helical" evidence="4">
    <location>
        <begin position="244"/>
        <end position="262"/>
    </location>
</feature>
<feature type="transmembrane region" description="Helical" evidence="4">
    <location>
        <begin position="172"/>
        <end position="191"/>
    </location>
</feature>
<evidence type="ECO:0000313" key="7">
    <source>
        <dbReference type="Proteomes" id="UP000218731"/>
    </source>
</evidence>
<feature type="transmembrane region" description="Helical" evidence="4">
    <location>
        <begin position="137"/>
        <end position="160"/>
    </location>
</feature>